<dbReference type="SUPFAM" id="SSF52540">
    <property type="entry name" value="P-loop containing nucleoside triphosphate hydrolases"/>
    <property type="match status" value="1"/>
</dbReference>
<proteinExistence type="predicted"/>
<evidence type="ECO:0000313" key="10">
    <source>
        <dbReference type="EMBL" id="ABK99214.1"/>
    </source>
</evidence>
<sequence>MISVMQPSSFRILLVDDEEGIRFTLGCLLKKEGFRVEVAAGRGEALALLAAAPFDLALVDIMLAGESGIGLLGDIKSMYPSTQVIMITGRPEVDTAAEAVRLGAFDYLTKPIRHETLMAVSRHALSAKKMNDERELYRANLDAIFRTVTDSIVMVDREGCLAQFNAAAGHLCGLNGDMIGMDLAALNLSCNGMCAATLLETLRRNVPQELRRFECRNREGKPRVASFTSTPVVDADGTVDGAVAVIRDETRLVDLERSLRTRSTYHNIVGNSAPMQRLFALIEALADVPTTVLINGESGTGKELVAAALHATGARSGGPFVKVNCSALSESLLESELFGHVRGAFTGAIADKVGRFQKAHGGTLFLDEIGDISSAVQMRLLRVLQESEFERVGESTPLRVDVRIIAATNQNLADKVSQGTFRQDLFYRLNVVRVVLPALRERLDDLEPLVAHFIAKFNVKFGRDITGVSSDAMAVFHRHDWPGNVRELEHAIEHASILCKSDIISLSDLPQDLLDSLRADDASPVDAPVAPSSRPPLTLEEALVMTGGNKSRAADLLGISRRTVYRHLEECQSK</sequence>
<evidence type="ECO:0000256" key="4">
    <source>
        <dbReference type="ARBA" id="ARBA00023125"/>
    </source>
</evidence>
<dbReference type="InterPro" id="IPR002197">
    <property type="entry name" value="HTH_Fis"/>
</dbReference>
<dbReference type="SUPFAM" id="SSF46689">
    <property type="entry name" value="Homeodomain-like"/>
    <property type="match status" value="1"/>
</dbReference>
<dbReference type="CDD" id="cd00009">
    <property type="entry name" value="AAA"/>
    <property type="match status" value="1"/>
</dbReference>
<dbReference type="PROSITE" id="PS50045">
    <property type="entry name" value="SIGMA54_INTERACT_4"/>
    <property type="match status" value="1"/>
</dbReference>
<keyword evidence="1" id="KW-0547">Nucleotide-binding</keyword>
<dbReference type="Proteomes" id="UP000006732">
    <property type="component" value="Chromosome"/>
</dbReference>
<dbReference type="NCBIfam" id="TIGR00229">
    <property type="entry name" value="sensory_box"/>
    <property type="match status" value="1"/>
</dbReference>
<reference evidence="10 11" key="1">
    <citation type="submission" date="2006-10" db="EMBL/GenBank/DDBJ databases">
        <title>Complete sequence of chromosome of Pelobacter propionicus DSM 2379.</title>
        <authorList>
            <consortium name="US DOE Joint Genome Institute"/>
            <person name="Copeland A."/>
            <person name="Lucas S."/>
            <person name="Lapidus A."/>
            <person name="Barry K."/>
            <person name="Detter J.C."/>
            <person name="Glavina del Rio T."/>
            <person name="Hammon N."/>
            <person name="Israni S."/>
            <person name="Dalin E."/>
            <person name="Tice H."/>
            <person name="Pitluck S."/>
            <person name="Saunders E."/>
            <person name="Brettin T."/>
            <person name="Bruce D."/>
            <person name="Han C."/>
            <person name="Tapia R."/>
            <person name="Schmutz J."/>
            <person name="Larimer F."/>
            <person name="Land M."/>
            <person name="Hauser L."/>
            <person name="Kyrpides N."/>
            <person name="Kim E."/>
            <person name="Lovley D."/>
            <person name="Richardson P."/>
        </authorList>
    </citation>
    <scope>NUCLEOTIDE SEQUENCE [LARGE SCALE GENOMIC DNA]</scope>
    <source>
        <strain evidence="11">DSM 2379 / NBRC 103807 / OttBd1</strain>
    </source>
</reference>
<dbReference type="CDD" id="cd00130">
    <property type="entry name" value="PAS"/>
    <property type="match status" value="1"/>
</dbReference>
<evidence type="ECO:0000259" key="7">
    <source>
        <dbReference type="PROSITE" id="PS50045"/>
    </source>
</evidence>
<dbReference type="InterPro" id="IPR025662">
    <property type="entry name" value="Sigma_54_int_dom_ATP-bd_1"/>
</dbReference>
<dbReference type="PROSITE" id="PS50113">
    <property type="entry name" value="PAC"/>
    <property type="match status" value="1"/>
</dbReference>
<dbReference type="InterPro" id="IPR025944">
    <property type="entry name" value="Sigma_54_int_dom_CS"/>
</dbReference>
<evidence type="ECO:0000256" key="2">
    <source>
        <dbReference type="ARBA" id="ARBA00022840"/>
    </source>
</evidence>
<dbReference type="InterPro" id="IPR011006">
    <property type="entry name" value="CheY-like_superfamily"/>
</dbReference>
<dbReference type="GO" id="GO:0006355">
    <property type="term" value="P:regulation of DNA-templated transcription"/>
    <property type="evidence" value="ECO:0007669"/>
    <property type="project" value="InterPro"/>
</dbReference>
<evidence type="ECO:0000256" key="6">
    <source>
        <dbReference type="PROSITE-ProRule" id="PRU00169"/>
    </source>
</evidence>
<dbReference type="InterPro" id="IPR058031">
    <property type="entry name" value="AAA_lid_NorR"/>
</dbReference>
<dbReference type="PANTHER" id="PTHR32071">
    <property type="entry name" value="TRANSCRIPTIONAL REGULATORY PROTEIN"/>
    <property type="match status" value="1"/>
</dbReference>
<dbReference type="Gene3D" id="1.10.8.60">
    <property type="match status" value="1"/>
</dbReference>
<dbReference type="SMART" id="SM00448">
    <property type="entry name" value="REC"/>
    <property type="match status" value="1"/>
</dbReference>
<dbReference type="GO" id="GO:0005524">
    <property type="term" value="F:ATP binding"/>
    <property type="evidence" value="ECO:0007669"/>
    <property type="project" value="UniProtKB-KW"/>
</dbReference>
<dbReference type="SMART" id="SM00382">
    <property type="entry name" value="AAA"/>
    <property type="match status" value="1"/>
</dbReference>
<evidence type="ECO:0000259" key="9">
    <source>
        <dbReference type="PROSITE" id="PS50113"/>
    </source>
</evidence>
<dbReference type="AlphaFoldDB" id="A1APE4"/>
<keyword evidence="2" id="KW-0067">ATP-binding</keyword>
<dbReference type="PANTHER" id="PTHR32071:SF113">
    <property type="entry name" value="ALGINATE BIOSYNTHESIS TRANSCRIPTIONAL REGULATORY PROTEIN ALGB"/>
    <property type="match status" value="1"/>
</dbReference>
<dbReference type="Pfam" id="PF00158">
    <property type="entry name" value="Sigma54_activat"/>
    <property type="match status" value="1"/>
</dbReference>
<evidence type="ECO:0000259" key="8">
    <source>
        <dbReference type="PROSITE" id="PS50110"/>
    </source>
</evidence>
<accession>A1APE4</accession>
<feature type="domain" description="PAC" evidence="9">
    <location>
        <begin position="204"/>
        <end position="261"/>
    </location>
</feature>
<protein>
    <submittedName>
        <fullName evidence="10">Sigma54 specific transcriptional regulator, Fis family</fullName>
    </submittedName>
</protein>
<keyword evidence="3" id="KW-0805">Transcription regulation</keyword>
<dbReference type="Gene3D" id="3.40.50.300">
    <property type="entry name" value="P-loop containing nucleotide triphosphate hydrolases"/>
    <property type="match status" value="1"/>
</dbReference>
<dbReference type="EMBL" id="CP000482">
    <property type="protein sequence ID" value="ABK99214.1"/>
    <property type="molecule type" value="Genomic_DNA"/>
</dbReference>
<dbReference type="STRING" id="338966.Ppro_1599"/>
<dbReference type="InterPro" id="IPR002078">
    <property type="entry name" value="Sigma_54_int"/>
</dbReference>
<dbReference type="InterPro" id="IPR001789">
    <property type="entry name" value="Sig_transdc_resp-reg_receiver"/>
</dbReference>
<gene>
    <name evidence="10" type="ordered locus">Ppro_1599</name>
</gene>
<keyword evidence="4" id="KW-0238">DNA-binding</keyword>
<dbReference type="InterPro" id="IPR009057">
    <property type="entry name" value="Homeodomain-like_sf"/>
</dbReference>
<dbReference type="GO" id="GO:0043565">
    <property type="term" value="F:sequence-specific DNA binding"/>
    <property type="evidence" value="ECO:0007669"/>
    <property type="project" value="InterPro"/>
</dbReference>
<name>A1APE4_PELPD</name>
<dbReference type="KEGG" id="ppd:Ppro_1599"/>
<evidence type="ECO:0000313" key="11">
    <source>
        <dbReference type="Proteomes" id="UP000006732"/>
    </source>
</evidence>
<evidence type="ECO:0000256" key="1">
    <source>
        <dbReference type="ARBA" id="ARBA00022741"/>
    </source>
</evidence>
<feature type="domain" description="Sigma-54 factor interaction" evidence="7">
    <location>
        <begin position="268"/>
        <end position="497"/>
    </location>
</feature>
<dbReference type="PROSITE" id="PS00675">
    <property type="entry name" value="SIGMA54_INTERACT_1"/>
    <property type="match status" value="1"/>
</dbReference>
<dbReference type="Gene3D" id="3.40.50.2300">
    <property type="match status" value="1"/>
</dbReference>
<dbReference type="eggNOG" id="COG3829">
    <property type="taxonomic scope" value="Bacteria"/>
</dbReference>
<keyword evidence="6" id="KW-0597">Phosphoprotein</keyword>
<evidence type="ECO:0000256" key="5">
    <source>
        <dbReference type="ARBA" id="ARBA00023163"/>
    </source>
</evidence>
<evidence type="ECO:0000256" key="3">
    <source>
        <dbReference type="ARBA" id="ARBA00023015"/>
    </source>
</evidence>
<dbReference type="eggNOG" id="COG2204">
    <property type="taxonomic scope" value="Bacteria"/>
</dbReference>
<dbReference type="Pfam" id="PF25601">
    <property type="entry name" value="AAA_lid_14"/>
    <property type="match status" value="1"/>
</dbReference>
<dbReference type="Pfam" id="PF00072">
    <property type="entry name" value="Response_reg"/>
    <property type="match status" value="1"/>
</dbReference>
<dbReference type="PROSITE" id="PS00676">
    <property type="entry name" value="SIGMA54_INTERACT_2"/>
    <property type="match status" value="1"/>
</dbReference>
<dbReference type="InterPro" id="IPR000700">
    <property type="entry name" value="PAS-assoc_C"/>
</dbReference>
<dbReference type="HOGENOM" id="CLU_000445_0_6_7"/>
<dbReference type="InterPro" id="IPR013656">
    <property type="entry name" value="PAS_4"/>
</dbReference>
<dbReference type="FunFam" id="3.40.50.300:FF:000006">
    <property type="entry name" value="DNA-binding transcriptional regulator NtrC"/>
    <property type="match status" value="1"/>
</dbReference>
<dbReference type="InterPro" id="IPR003593">
    <property type="entry name" value="AAA+_ATPase"/>
</dbReference>
<feature type="modified residue" description="4-aspartylphosphate" evidence="6">
    <location>
        <position position="60"/>
    </location>
</feature>
<dbReference type="Gene3D" id="1.10.10.60">
    <property type="entry name" value="Homeodomain-like"/>
    <property type="match status" value="1"/>
</dbReference>
<keyword evidence="5" id="KW-0804">Transcription</keyword>
<dbReference type="SUPFAM" id="SSF52172">
    <property type="entry name" value="CheY-like"/>
    <property type="match status" value="1"/>
</dbReference>
<dbReference type="InterPro" id="IPR035965">
    <property type="entry name" value="PAS-like_dom_sf"/>
</dbReference>
<keyword evidence="11" id="KW-1185">Reference proteome</keyword>
<dbReference type="PROSITE" id="PS00688">
    <property type="entry name" value="SIGMA54_INTERACT_3"/>
    <property type="match status" value="1"/>
</dbReference>
<dbReference type="InterPro" id="IPR025943">
    <property type="entry name" value="Sigma_54_int_dom_ATP-bd_2"/>
</dbReference>
<dbReference type="Pfam" id="PF02954">
    <property type="entry name" value="HTH_8"/>
    <property type="match status" value="1"/>
</dbReference>
<organism evidence="10 11">
    <name type="scientific">Pelobacter propionicus (strain DSM 2379 / NBRC 103807 / OttBd1)</name>
    <dbReference type="NCBI Taxonomy" id="338966"/>
    <lineage>
        <taxon>Bacteria</taxon>
        <taxon>Pseudomonadati</taxon>
        <taxon>Thermodesulfobacteriota</taxon>
        <taxon>Desulfuromonadia</taxon>
        <taxon>Desulfuromonadales</taxon>
        <taxon>Desulfuromonadaceae</taxon>
        <taxon>Pelobacter</taxon>
    </lineage>
</organism>
<dbReference type="Gene3D" id="3.30.450.20">
    <property type="entry name" value="PAS domain"/>
    <property type="match status" value="1"/>
</dbReference>
<dbReference type="Pfam" id="PF08448">
    <property type="entry name" value="PAS_4"/>
    <property type="match status" value="1"/>
</dbReference>
<dbReference type="InterPro" id="IPR000014">
    <property type="entry name" value="PAS"/>
</dbReference>
<dbReference type="GO" id="GO:0000160">
    <property type="term" value="P:phosphorelay signal transduction system"/>
    <property type="evidence" value="ECO:0007669"/>
    <property type="project" value="InterPro"/>
</dbReference>
<feature type="domain" description="Response regulatory" evidence="8">
    <location>
        <begin position="11"/>
        <end position="125"/>
    </location>
</feature>
<dbReference type="InterPro" id="IPR027417">
    <property type="entry name" value="P-loop_NTPase"/>
</dbReference>
<dbReference type="SUPFAM" id="SSF55785">
    <property type="entry name" value="PYP-like sensor domain (PAS domain)"/>
    <property type="match status" value="1"/>
</dbReference>
<dbReference type="PRINTS" id="PR01590">
    <property type="entry name" value="HTHFIS"/>
</dbReference>
<dbReference type="PROSITE" id="PS50110">
    <property type="entry name" value="RESPONSE_REGULATORY"/>
    <property type="match status" value="1"/>
</dbReference>